<dbReference type="Proteomes" id="UP000078512">
    <property type="component" value="Unassembled WGS sequence"/>
</dbReference>
<dbReference type="OrthoDB" id="2351521at2759"/>
<dbReference type="EMBL" id="KV442056">
    <property type="protein sequence ID" value="OAQ27517.1"/>
    <property type="molecule type" value="Genomic_DNA"/>
</dbReference>
<accession>A0A197JQG8</accession>
<sequence>MYISILQYLPELASMDAPTIWSNSWNDPDLTIMVTNKIVSHSRKLNSLRRRHQDRFLCHANSLKRIVLEDCVKVNGSAPINGLRQYPDLEVFRMSEHVERRFGVHLGQIWREREWAVVKLQELQLVFAMGLSRRDPDPSTLVNDSNPSKTSTPLLDSLYHRIAYLRQLRILDLKISMAGKLDPGSDENYVRYKEKTVPGLLVLEDQVAHRRGWLQLFSRLDQLEELHGSFNVYKVQHGFEFGEREADWIVEHWPKLKFIEQYTVREGTVVEYSPGVRWLMERMPRLKVVKTFKGRSLPGYPKEAIPSTSQQANGTE</sequence>
<name>A0A197JQG8_9FUNG</name>
<proteinExistence type="predicted"/>
<organism evidence="1 2">
    <name type="scientific">Linnemannia elongata AG-77</name>
    <dbReference type="NCBI Taxonomy" id="1314771"/>
    <lineage>
        <taxon>Eukaryota</taxon>
        <taxon>Fungi</taxon>
        <taxon>Fungi incertae sedis</taxon>
        <taxon>Mucoromycota</taxon>
        <taxon>Mortierellomycotina</taxon>
        <taxon>Mortierellomycetes</taxon>
        <taxon>Mortierellales</taxon>
        <taxon>Mortierellaceae</taxon>
        <taxon>Linnemannia</taxon>
    </lineage>
</organism>
<keyword evidence="2" id="KW-1185">Reference proteome</keyword>
<evidence type="ECO:0000313" key="1">
    <source>
        <dbReference type="EMBL" id="OAQ27517.1"/>
    </source>
</evidence>
<gene>
    <name evidence="1" type="ORF">K457DRAFT_21074</name>
</gene>
<reference evidence="1 2" key="1">
    <citation type="submission" date="2016-05" db="EMBL/GenBank/DDBJ databases">
        <title>Genome sequencing reveals origins of a unique bacterial endosymbiosis in the earliest lineages of terrestrial Fungi.</title>
        <authorList>
            <consortium name="DOE Joint Genome Institute"/>
            <person name="Uehling J."/>
            <person name="Gryganskyi A."/>
            <person name="Hameed K."/>
            <person name="Tschaplinski T."/>
            <person name="Misztal P."/>
            <person name="Wu S."/>
            <person name="Desiro A."/>
            <person name="Vande Pol N."/>
            <person name="Du Z.-Y."/>
            <person name="Zienkiewicz A."/>
            <person name="Zienkiewicz K."/>
            <person name="Morin E."/>
            <person name="Tisserant E."/>
            <person name="Splivallo R."/>
            <person name="Hainaut M."/>
            <person name="Henrissat B."/>
            <person name="Ohm R."/>
            <person name="Kuo A."/>
            <person name="Yan J."/>
            <person name="Lipzen A."/>
            <person name="Nolan M."/>
            <person name="Labutti K."/>
            <person name="Barry K."/>
            <person name="Goldstein A."/>
            <person name="Labbe J."/>
            <person name="Schadt C."/>
            <person name="Tuskan G."/>
            <person name="Grigoriev I."/>
            <person name="Martin F."/>
            <person name="Vilgalys R."/>
            <person name="Bonito G."/>
        </authorList>
    </citation>
    <scope>NUCLEOTIDE SEQUENCE [LARGE SCALE GENOMIC DNA]</scope>
    <source>
        <strain evidence="1 2">AG-77</strain>
    </source>
</reference>
<evidence type="ECO:0000313" key="2">
    <source>
        <dbReference type="Proteomes" id="UP000078512"/>
    </source>
</evidence>
<protein>
    <submittedName>
        <fullName evidence="1">Uncharacterized protein</fullName>
    </submittedName>
</protein>
<dbReference type="AlphaFoldDB" id="A0A197JQG8"/>